<evidence type="ECO:0000256" key="1">
    <source>
        <dbReference type="SAM" id="MobiDB-lite"/>
    </source>
</evidence>
<keyword evidence="3" id="KW-1185">Reference proteome</keyword>
<dbReference type="OrthoDB" id="1730132at2759"/>
<gene>
    <name evidence="2" type="ORF">GIB67_042110</name>
</gene>
<protein>
    <submittedName>
        <fullName evidence="2">Uncharacterized protein</fullName>
    </submittedName>
</protein>
<organism evidence="2 3">
    <name type="scientific">Kingdonia uniflora</name>
    <dbReference type="NCBI Taxonomy" id="39325"/>
    <lineage>
        <taxon>Eukaryota</taxon>
        <taxon>Viridiplantae</taxon>
        <taxon>Streptophyta</taxon>
        <taxon>Embryophyta</taxon>
        <taxon>Tracheophyta</taxon>
        <taxon>Spermatophyta</taxon>
        <taxon>Magnoliopsida</taxon>
        <taxon>Ranunculales</taxon>
        <taxon>Circaeasteraceae</taxon>
        <taxon>Kingdonia</taxon>
    </lineage>
</organism>
<accession>A0A7J7NNW6</accession>
<sequence>MLTSKEKIKLQYHKPEFSPDEVRVVVRCPKEVIEEGIELWKDTIIGVLLEPLYLSTWSEITSKQYGLSEPLTGKVWGLDKFEPYPALLVNSEAKKYGKYTTQQSEYVPLPDDMNVDDTQVPLARVDYPWDGEAIPSYDSPISPVREPTHGSTSRSRTPAPQSNRRRSATAVQPLEPTELVQSLISAFTAQGASHTFGSNDDTGDIVVQPRVKQLFRIGTFPDTFTYFLHRYLVELCGELFLPVRHKKKEYDYDSSDNEGEIVTVNYQDEEHIAFEVEDDDDDDDDDEGDDDDDEQEQVEHREKMILSYTESFKVFKLE</sequence>
<evidence type="ECO:0000313" key="2">
    <source>
        <dbReference type="EMBL" id="KAF6168803.1"/>
    </source>
</evidence>
<name>A0A7J7NNW6_9MAGN</name>
<reference evidence="2 3" key="1">
    <citation type="journal article" date="2020" name="IScience">
        <title>Genome Sequencing of the Endangered Kingdonia uniflora (Circaeasteraceae, Ranunculales) Reveals Potential Mechanisms of Evolutionary Specialization.</title>
        <authorList>
            <person name="Sun Y."/>
            <person name="Deng T."/>
            <person name="Zhang A."/>
            <person name="Moore M.J."/>
            <person name="Landis J.B."/>
            <person name="Lin N."/>
            <person name="Zhang H."/>
            <person name="Zhang X."/>
            <person name="Huang J."/>
            <person name="Zhang X."/>
            <person name="Sun H."/>
            <person name="Wang H."/>
        </authorList>
    </citation>
    <scope>NUCLEOTIDE SEQUENCE [LARGE SCALE GENOMIC DNA]</scope>
    <source>
        <strain evidence="2">TB1705</strain>
        <tissue evidence="2">Leaf</tissue>
    </source>
</reference>
<feature type="region of interest" description="Disordered" evidence="1">
    <location>
        <begin position="134"/>
        <end position="173"/>
    </location>
</feature>
<comment type="caution">
    <text evidence="2">The sequence shown here is derived from an EMBL/GenBank/DDBJ whole genome shotgun (WGS) entry which is preliminary data.</text>
</comment>
<feature type="compositionally biased region" description="Polar residues" evidence="1">
    <location>
        <begin position="149"/>
        <end position="162"/>
    </location>
</feature>
<feature type="compositionally biased region" description="Acidic residues" evidence="1">
    <location>
        <begin position="275"/>
        <end position="296"/>
    </location>
</feature>
<dbReference type="AlphaFoldDB" id="A0A7J7NNW6"/>
<dbReference type="EMBL" id="JACGCM010000677">
    <property type="protein sequence ID" value="KAF6168803.1"/>
    <property type="molecule type" value="Genomic_DNA"/>
</dbReference>
<feature type="region of interest" description="Disordered" evidence="1">
    <location>
        <begin position="274"/>
        <end position="299"/>
    </location>
</feature>
<evidence type="ECO:0000313" key="3">
    <source>
        <dbReference type="Proteomes" id="UP000541444"/>
    </source>
</evidence>
<proteinExistence type="predicted"/>
<dbReference type="Proteomes" id="UP000541444">
    <property type="component" value="Unassembled WGS sequence"/>
</dbReference>